<name>A0A2M9BHN6_9ACTN</name>
<proteinExistence type="predicted"/>
<comment type="caution">
    <text evidence="1">The sequence shown here is derived from an EMBL/GenBank/DDBJ whole genome shotgun (WGS) entry which is preliminary data.</text>
</comment>
<protein>
    <submittedName>
        <fullName evidence="1">Putative tRNA adenosine deaminase-associated protein</fullName>
    </submittedName>
</protein>
<dbReference type="InterPro" id="IPR023869">
    <property type="entry name" value="tRNA_Adeno_NH3ase_assoc_put"/>
</dbReference>
<sequence length="185" mass="19930">MGDLTNTRRLRSVILREETSACAASKGVVVVPEDTVDLAVVAYRDDEGWRLDTVPDDAVEDVEDLVDALRDVPSPSGALGMVAVDEDFFVLVRLRGDDARMLLSDITAVDEWPLADSVADVLDLPDPEDDDEPQPAGDLTMLADLGVSAIDLAVMLDDPDAYPDEVLSDIAQRLGFGDEFEALIG</sequence>
<dbReference type="EMBL" id="PGEZ01000001">
    <property type="protein sequence ID" value="PJJ57458.1"/>
    <property type="molecule type" value="Genomic_DNA"/>
</dbReference>
<reference evidence="1 2" key="1">
    <citation type="submission" date="2017-11" db="EMBL/GenBank/DDBJ databases">
        <title>Genomic Encyclopedia of Archaeal and Bacterial Type Strains, Phase II (KMG-II): From Individual Species to Whole Genera.</title>
        <authorList>
            <person name="Goeker M."/>
        </authorList>
    </citation>
    <scope>NUCLEOTIDE SEQUENCE [LARGE SCALE GENOMIC DNA]</scope>
    <source>
        <strain evidence="1 2">DSM 27763</strain>
    </source>
</reference>
<organism evidence="1 2">
    <name type="scientific">Mumia flava</name>
    <dbReference type="NCBI Taxonomy" id="1348852"/>
    <lineage>
        <taxon>Bacteria</taxon>
        <taxon>Bacillati</taxon>
        <taxon>Actinomycetota</taxon>
        <taxon>Actinomycetes</taxon>
        <taxon>Propionibacteriales</taxon>
        <taxon>Nocardioidaceae</taxon>
        <taxon>Mumia</taxon>
    </lineage>
</organism>
<gene>
    <name evidence="1" type="ORF">CLV56_1690</name>
</gene>
<evidence type="ECO:0000313" key="1">
    <source>
        <dbReference type="EMBL" id="PJJ57458.1"/>
    </source>
</evidence>
<keyword evidence="2" id="KW-1185">Reference proteome</keyword>
<evidence type="ECO:0000313" key="2">
    <source>
        <dbReference type="Proteomes" id="UP000230842"/>
    </source>
</evidence>
<dbReference type="Proteomes" id="UP000230842">
    <property type="component" value="Unassembled WGS sequence"/>
</dbReference>
<accession>A0A2M9BHN6</accession>
<dbReference type="AlphaFoldDB" id="A0A2M9BHN6"/>
<dbReference type="NCBIfam" id="TIGR03941">
    <property type="entry name" value="tRNA_deam_assoc"/>
    <property type="match status" value="1"/>
</dbReference>